<feature type="compositionally biased region" description="Polar residues" evidence="10">
    <location>
        <begin position="273"/>
        <end position="283"/>
    </location>
</feature>
<evidence type="ECO:0000256" key="7">
    <source>
        <dbReference type="ARBA" id="ARBA00023136"/>
    </source>
</evidence>
<reference evidence="12 13" key="1">
    <citation type="submission" date="2023-08" db="EMBL/GenBank/DDBJ databases">
        <title>Black Yeasts Isolated from many extreme environments.</title>
        <authorList>
            <person name="Coleine C."/>
            <person name="Stajich J.E."/>
            <person name="Selbmann L."/>
        </authorList>
    </citation>
    <scope>NUCLEOTIDE SEQUENCE [LARGE SCALE GENOMIC DNA]</scope>
    <source>
        <strain evidence="12 13">CCFEE 5792</strain>
    </source>
</reference>
<evidence type="ECO:0000256" key="2">
    <source>
        <dbReference type="ARBA" id="ARBA00006175"/>
    </source>
</evidence>
<gene>
    <name evidence="12" type="ORF">LTR84_005864</name>
</gene>
<evidence type="ECO:0000256" key="10">
    <source>
        <dbReference type="SAM" id="MobiDB-lite"/>
    </source>
</evidence>
<evidence type="ECO:0000256" key="11">
    <source>
        <dbReference type="SAM" id="Phobius"/>
    </source>
</evidence>
<dbReference type="Proteomes" id="UP001358417">
    <property type="component" value="Unassembled WGS sequence"/>
</dbReference>
<feature type="transmembrane region" description="Helical" evidence="11">
    <location>
        <begin position="154"/>
        <end position="177"/>
    </location>
</feature>
<dbReference type="RefSeq" id="XP_064703652.1">
    <property type="nucleotide sequence ID" value="XM_064849428.1"/>
</dbReference>
<feature type="transmembrane region" description="Helical" evidence="11">
    <location>
        <begin position="226"/>
        <end position="246"/>
    </location>
</feature>
<dbReference type="InterPro" id="IPR023271">
    <property type="entry name" value="Aquaporin-like"/>
</dbReference>
<feature type="transmembrane region" description="Helical" evidence="11">
    <location>
        <begin position="184"/>
        <end position="206"/>
    </location>
</feature>
<comment type="subcellular location">
    <subcellularLocation>
        <location evidence="1">Membrane</location>
        <topology evidence="1">Multi-pass membrane protein</topology>
    </subcellularLocation>
</comment>
<dbReference type="EMBL" id="JAVRRD010000022">
    <property type="protein sequence ID" value="KAK5048194.1"/>
    <property type="molecule type" value="Genomic_DNA"/>
</dbReference>
<name>A0AAV9N632_9EURO</name>
<keyword evidence="7 11" id="KW-0472">Membrane</keyword>
<dbReference type="AlphaFoldDB" id="A0AAV9N632"/>
<dbReference type="PRINTS" id="PR00783">
    <property type="entry name" value="MINTRINSICP"/>
</dbReference>
<accession>A0AAV9N632</accession>
<dbReference type="InterPro" id="IPR000425">
    <property type="entry name" value="MIP"/>
</dbReference>
<feature type="transmembrane region" description="Helical" evidence="11">
    <location>
        <begin position="71"/>
        <end position="92"/>
    </location>
</feature>
<evidence type="ECO:0000313" key="12">
    <source>
        <dbReference type="EMBL" id="KAK5048194.1"/>
    </source>
</evidence>
<evidence type="ECO:0008006" key="14">
    <source>
        <dbReference type="Google" id="ProtNLM"/>
    </source>
</evidence>
<dbReference type="GeneID" id="89974038"/>
<keyword evidence="5" id="KW-0677">Repeat</keyword>
<comment type="catalytic activity">
    <reaction evidence="8">
        <text>H2O(in) = H2O(out)</text>
        <dbReference type="Rhea" id="RHEA:29667"/>
        <dbReference type="ChEBI" id="CHEBI:15377"/>
    </reaction>
</comment>
<evidence type="ECO:0000256" key="8">
    <source>
        <dbReference type="ARBA" id="ARBA00034651"/>
    </source>
</evidence>
<dbReference type="GO" id="GO:0005886">
    <property type="term" value="C:plasma membrane"/>
    <property type="evidence" value="ECO:0007669"/>
    <property type="project" value="TreeGrafter"/>
</dbReference>
<keyword evidence="4 9" id="KW-0812">Transmembrane</keyword>
<comment type="caution">
    <text evidence="12">The sequence shown here is derived from an EMBL/GenBank/DDBJ whole genome shotgun (WGS) entry which is preliminary data.</text>
</comment>
<evidence type="ECO:0000256" key="6">
    <source>
        <dbReference type="ARBA" id="ARBA00022989"/>
    </source>
</evidence>
<protein>
    <recommendedName>
        <fullName evidence="14">Aquaporin</fullName>
    </recommendedName>
</protein>
<organism evidence="12 13">
    <name type="scientific">Exophiala bonariae</name>
    <dbReference type="NCBI Taxonomy" id="1690606"/>
    <lineage>
        <taxon>Eukaryota</taxon>
        <taxon>Fungi</taxon>
        <taxon>Dikarya</taxon>
        <taxon>Ascomycota</taxon>
        <taxon>Pezizomycotina</taxon>
        <taxon>Eurotiomycetes</taxon>
        <taxon>Chaetothyriomycetidae</taxon>
        <taxon>Chaetothyriales</taxon>
        <taxon>Herpotrichiellaceae</taxon>
        <taxon>Exophiala</taxon>
    </lineage>
</organism>
<evidence type="ECO:0000256" key="3">
    <source>
        <dbReference type="ARBA" id="ARBA00022448"/>
    </source>
</evidence>
<evidence type="ECO:0000256" key="4">
    <source>
        <dbReference type="ARBA" id="ARBA00022692"/>
    </source>
</evidence>
<proteinExistence type="inferred from homology"/>
<evidence type="ECO:0000256" key="1">
    <source>
        <dbReference type="ARBA" id="ARBA00004141"/>
    </source>
</evidence>
<dbReference type="GO" id="GO:0015250">
    <property type="term" value="F:water channel activity"/>
    <property type="evidence" value="ECO:0007669"/>
    <property type="project" value="TreeGrafter"/>
</dbReference>
<keyword evidence="3 9" id="KW-0813">Transport</keyword>
<sequence>MPSESRLNRHRPFSGEQERRDSHEKWRKARQHGLAMCSEFVGTTIFLWFAFAGAQTAAATGGGVAETPEQVMLTSLSFGFSLLVTVWAFYRVSGGLFNPAVTLGMVITGTLPWFRGLLLLPAQLLGGIVAAALVQCMFPGPLVVNTLLQADVTPAQGVFIEMFLTSLLVFTILMLAAEKHYGTFVAPVGIGISLFVAMMAGVYYTGASLNPARSFGPAVATANFPGYHYIYWFGPVMGSLLAGGYYKFLKYFNYEESNPGQDAIDEREKARDTASTNQQANRK</sequence>
<dbReference type="PANTHER" id="PTHR19139">
    <property type="entry name" value="AQUAPORIN TRANSPORTER"/>
    <property type="match status" value="1"/>
</dbReference>
<evidence type="ECO:0000256" key="5">
    <source>
        <dbReference type="ARBA" id="ARBA00022737"/>
    </source>
</evidence>
<dbReference type="Pfam" id="PF00230">
    <property type="entry name" value="MIP"/>
    <property type="match status" value="1"/>
</dbReference>
<keyword evidence="6 11" id="KW-1133">Transmembrane helix</keyword>
<dbReference type="PANTHER" id="PTHR19139:SF199">
    <property type="entry name" value="MIP17260P"/>
    <property type="match status" value="1"/>
</dbReference>
<dbReference type="InterPro" id="IPR034294">
    <property type="entry name" value="Aquaporin_transptr"/>
</dbReference>
<evidence type="ECO:0000313" key="13">
    <source>
        <dbReference type="Proteomes" id="UP001358417"/>
    </source>
</evidence>
<feature type="region of interest" description="Disordered" evidence="10">
    <location>
        <begin position="1"/>
        <end position="22"/>
    </location>
</feature>
<dbReference type="Gene3D" id="1.20.1080.10">
    <property type="entry name" value="Glycerol uptake facilitator protein"/>
    <property type="match status" value="1"/>
</dbReference>
<dbReference type="FunFam" id="1.20.1080.10:FF:000014">
    <property type="entry name" value="Aquaporin 1"/>
    <property type="match status" value="1"/>
</dbReference>
<feature type="transmembrane region" description="Helical" evidence="11">
    <location>
        <begin position="113"/>
        <end position="134"/>
    </location>
</feature>
<feature type="transmembrane region" description="Helical" evidence="11">
    <location>
        <begin position="33"/>
        <end position="51"/>
    </location>
</feature>
<comment type="similarity">
    <text evidence="2 9">Belongs to the MIP/aquaporin (TC 1.A.8) family.</text>
</comment>
<feature type="region of interest" description="Disordered" evidence="10">
    <location>
        <begin position="260"/>
        <end position="283"/>
    </location>
</feature>
<dbReference type="SUPFAM" id="SSF81338">
    <property type="entry name" value="Aquaporin-like"/>
    <property type="match status" value="1"/>
</dbReference>
<evidence type="ECO:0000256" key="9">
    <source>
        <dbReference type="RuleBase" id="RU000477"/>
    </source>
</evidence>
<keyword evidence="13" id="KW-1185">Reference proteome</keyword>